<sequence>MDALARKIIDAHGGLDRWKTFTTLTAHLRQGGVLWPLKGHGGKLDETNVTVGLGREWASHSPFGPEGKVTRFEPGRVEIKDAAGTIVEALDKPRASFAGHTLETPWTEPQLAYFAGTAMWTYLNMPFLLAAPGVVSRSVGEWREKGETWQRLEVTFPPDIATHSTVQTLYVDDAGLLKRHDYNVEIAGNTPGAHYIGGYVEVQGLRFPTERRIYPRQPDGTSLAEPLVVSIDLSDIRLA</sequence>
<dbReference type="AlphaFoldDB" id="A0A9E7ZW35"/>
<reference evidence="1" key="1">
    <citation type="submission" date="2022-08" db="EMBL/GenBank/DDBJ databases">
        <title>Complete Genome Sequences of 2 Bosea sp. soil isolates.</title>
        <authorList>
            <person name="Alvarez Arevalo M."/>
            <person name="Sterndorff E.B."/>
            <person name="Faurdal D."/>
            <person name="Joergensen T.S."/>
            <person name="Weber T."/>
        </authorList>
    </citation>
    <scope>NUCLEOTIDE SEQUENCE</scope>
    <source>
        <strain evidence="1">NBC_00436</strain>
    </source>
</reference>
<evidence type="ECO:0000313" key="1">
    <source>
        <dbReference type="EMBL" id="UZF88281.1"/>
    </source>
</evidence>
<name>A0A9E7ZW35_9HYPH</name>
<organism evidence="1">
    <name type="scientific">Bosea sp. NBC_00436</name>
    <dbReference type="NCBI Taxonomy" id="2969620"/>
    <lineage>
        <taxon>Bacteria</taxon>
        <taxon>Pseudomonadati</taxon>
        <taxon>Pseudomonadota</taxon>
        <taxon>Alphaproteobacteria</taxon>
        <taxon>Hyphomicrobiales</taxon>
        <taxon>Boseaceae</taxon>
        <taxon>Bosea</taxon>
    </lineage>
</organism>
<proteinExistence type="predicted"/>
<protein>
    <submittedName>
        <fullName evidence="1">Uncharacterized protein</fullName>
    </submittedName>
</protein>
<dbReference type="EMBL" id="CP102774">
    <property type="protein sequence ID" value="UZF88281.1"/>
    <property type="molecule type" value="Genomic_DNA"/>
</dbReference>
<accession>A0A9E7ZW35</accession>
<gene>
    <name evidence="1" type="ORF">NWE54_05710</name>
</gene>